<accession>A0AAW2IWJ1</accession>
<dbReference type="AlphaFoldDB" id="A0AAW2IWJ1"/>
<organism evidence="1">
    <name type="scientific">Sesamum angustifolium</name>
    <dbReference type="NCBI Taxonomy" id="2727405"/>
    <lineage>
        <taxon>Eukaryota</taxon>
        <taxon>Viridiplantae</taxon>
        <taxon>Streptophyta</taxon>
        <taxon>Embryophyta</taxon>
        <taxon>Tracheophyta</taxon>
        <taxon>Spermatophyta</taxon>
        <taxon>Magnoliopsida</taxon>
        <taxon>eudicotyledons</taxon>
        <taxon>Gunneridae</taxon>
        <taxon>Pentapetalae</taxon>
        <taxon>asterids</taxon>
        <taxon>lamiids</taxon>
        <taxon>Lamiales</taxon>
        <taxon>Pedaliaceae</taxon>
        <taxon>Sesamum</taxon>
    </lineage>
</organism>
<name>A0AAW2IWJ1_9LAMI</name>
<gene>
    <name evidence="1" type="ORF">Sangu_2724100</name>
</gene>
<reference evidence="1" key="2">
    <citation type="journal article" date="2024" name="Plant">
        <title>Genomic evolution and insights into agronomic trait innovations of Sesamum species.</title>
        <authorList>
            <person name="Miao H."/>
            <person name="Wang L."/>
            <person name="Qu L."/>
            <person name="Liu H."/>
            <person name="Sun Y."/>
            <person name="Le M."/>
            <person name="Wang Q."/>
            <person name="Wei S."/>
            <person name="Zheng Y."/>
            <person name="Lin W."/>
            <person name="Duan Y."/>
            <person name="Cao H."/>
            <person name="Xiong S."/>
            <person name="Wang X."/>
            <person name="Wei L."/>
            <person name="Li C."/>
            <person name="Ma Q."/>
            <person name="Ju M."/>
            <person name="Zhao R."/>
            <person name="Li G."/>
            <person name="Mu C."/>
            <person name="Tian Q."/>
            <person name="Mei H."/>
            <person name="Zhang T."/>
            <person name="Gao T."/>
            <person name="Zhang H."/>
        </authorList>
    </citation>
    <scope>NUCLEOTIDE SEQUENCE</scope>
    <source>
        <strain evidence="1">G01</strain>
    </source>
</reference>
<evidence type="ECO:0000313" key="1">
    <source>
        <dbReference type="EMBL" id="KAL0286629.1"/>
    </source>
</evidence>
<comment type="caution">
    <text evidence="1">The sequence shown here is derived from an EMBL/GenBank/DDBJ whole genome shotgun (WGS) entry which is preliminary data.</text>
</comment>
<sequence>MASGVTVVWLNVEQSALFTTGFLFGSDVHSSRSSESWIERVLVSDTETSSYDPNVENKK</sequence>
<dbReference type="EMBL" id="JACGWK010001525">
    <property type="protein sequence ID" value="KAL0286629.1"/>
    <property type="molecule type" value="Genomic_DNA"/>
</dbReference>
<reference evidence="1" key="1">
    <citation type="submission" date="2020-06" db="EMBL/GenBank/DDBJ databases">
        <authorList>
            <person name="Li T."/>
            <person name="Hu X."/>
            <person name="Zhang T."/>
            <person name="Song X."/>
            <person name="Zhang H."/>
            <person name="Dai N."/>
            <person name="Sheng W."/>
            <person name="Hou X."/>
            <person name="Wei L."/>
        </authorList>
    </citation>
    <scope>NUCLEOTIDE SEQUENCE</scope>
    <source>
        <strain evidence="1">G01</strain>
        <tissue evidence="1">Leaf</tissue>
    </source>
</reference>
<protein>
    <submittedName>
        <fullName evidence="1">Uncharacterized protein</fullName>
    </submittedName>
</protein>
<proteinExistence type="predicted"/>